<accession>A0ABW0KKA8</accession>
<proteinExistence type="predicted"/>
<dbReference type="Proteomes" id="UP001596052">
    <property type="component" value="Unassembled WGS sequence"/>
</dbReference>
<evidence type="ECO:0000313" key="1">
    <source>
        <dbReference type="EMBL" id="MFC5453341.1"/>
    </source>
</evidence>
<evidence type="ECO:0000313" key="2">
    <source>
        <dbReference type="Proteomes" id="UP001596052"/>
    </source>
</evidence>
<reference evidence="2" key="1">
    <citation type="journal article" date="2019" name="Int. J. Syst. Evol. Microbiol.">
        <title>The Global Catalogue of Microorganisms (GCM) 10K type strain sequencing project: providing services to taxonomists for standard genome sequencing and annotation.</title>
        <authorList>
            <consortium name="The Broad Institute Genomics Platform"/>
            <consortium name="The Broad Institute Genome Sequencing Center for Infectious Disease"/>
            <person name="Wu L."/>
            <person name="Ma J."/>
        </authorList>
    </citation>
    <scope>NUCLEOTIDE SEQUENCE [LARGE SCALE GENOMIC DNA]</scope>
    <source>
        <strain evidence="2">CGMCC 4.1469</strain>
    </source>
</reference>
<keyword evidence="2" id="KW-1185">Reference proteome</keyword>
<name>A0ABW0KKA8_9BACT</name>
<dbReference type="EMBL" id="JBHSMQ010000001">
    <property type="protein sequence ID" value="MFC5453341.1"/>
    <property type="molecule type" value="Genomic_DNA"/>
</dbReference>
<protein>
    <submittedName>
        <fullName evidence="1">Uncharacterized protein</fullName>
    </submittedName>
</protein>
<gene>
    <name evidence="1" type="ORF">ACFQDI_00625</name>
</gene>
<sequence>MKLFITFILGAITGASLLWFGFRKEVVILNNRPVVVDLFSGKAHRVFVSYLEAEQLERDEAKRIEALHENGTSASEEAQWRELDVSEIKKLEFQWSQNGSNIKAEFHNPFEQEVKVERVRVQIPAQNAHAAIDREFQTDHSICPPLADCVDLLRSIRIPFENFLGPRPSDGSERPKVGSITPVRVLIRK</sequence>
<organism evidence="1 2">
    <name type="scientific">Prosthecobacter fluviatilis</name>
    <dbReference type="NCBI Taxonomy" id="445931"/>
    <lineage>
        <taxon>Bacteria</taxon>
        <taxon>Pseudomonadati</taxon>
        <taxon>Verrucomicrobiota</taxon>
        <taxon>Verrucomicrobiia</taxon>
        <taxon>Verrucomicrobiales</taxon>
        <taxon>Verrucomicrobiaceae</taxon>
        <taxon>Prosthecobacter</taxon>
    </lineage>
</organism>
<dbReference type="RefSeq" id="WP_377162326.1">
    <property type="nucleotide sequence ID" value="NZ_JBHSMQ010000001.1"/>
</dbReference>
<comment type="caution">
    <text evidence="1">The sequence shown here is derived from an EMBL/GenBank/DDBJ whole genome shotgun (WGS) entry which is preliminary data.</text>
</comment>